<gene>
    <name evidence="1" type="ORF">WAK64_01570</name>
</gene>
<accession>A0ABU8H8W5</accession>
<name>A0ABU8H8W5_9BACI</name>
<evidence type="ECO:0000313" key="1">
    <source>
        <dbReference type="EMBL" id="MEI5905753.1"/>
    </source>
</evidence>
<keyword evidence="2" id="KW-1185">Reference proteome</keyword>
<dbReference type="Proteomes" id="UP001312865">
    <property type="component" value="Unassembled WGS sequence"/>
</dbReference>
<proteinExistence type="predicted"/>
<protein>
    <submittedName>
        <fullName evidence="1">YrzI family small protein</fullName>
    </submittedName>
</protein>
<reference evidence="1 2" key="1">
    <citation type="journal article" date="2018" name="J. Microbiol.">
        <title>Bacillus spongiae sp. nov., isolated from sponge of Jeju Island.</title>
        <authorList>
            <person name="Lee G.E."/>
            <person name="Im W.T."/>
            <person name="Park J.S."/>
        </authorList>
    </citation>
    <scope>NUCLEOTIDE SEQUENCE [LARGE SCALE GENOMIC DNA]</scope>
    <source>
        <strain evidence="1 2">135PIL107-10</strain>
    </source>
</reference>
<dbReference type="Pfam" id="PF09501">
    <property type="entry name" value="Bac_small_YrzI"/>
    <property type="match status" value="1"/>
</dbReference>
<dbReference type="InterPro" id="IPR012655">
    <property type="entry name" value="YrzI"/>
</dbReference>
<sequence length="46" mass="5487">MTLNVLFVSITLQKRTKTFVEESHDQEVMTLYETQKQKQLTYHSLV</sequence>
<comment type="caution">
    <text evidence="1">The sequence shown here is derived from an EMBL/GenBank/DDBJ whole genome shotgun (WGS) entry which is preliminary data.</text>
</comment>
<dbReference type="EMBL" id="JBBAXC010000001">
    <property type="protein sequence ID" value="MEI5905753.1"/>
    <property type="molecule type" value="Genomic_DNA"/>
</dbReference>
<organism evidence="1 2">
    <name type="scientific">Bacillus spongiae</name>
    <dbReference type="NCBI Taxonomy" id="2683610"/>
    <lineage>
        <taxon>Bacteria</taxon>
        <taxon>Bacillati</taxon>
        <taxon>Bacillota</taxon>
        <taxon>Bacilli</taxon>
        <taxon>Bacillales</taxon>
        <taxon>Bacillaceae</taxon>
        <taxon>Bacillus</taxon>
    </lineage>
</organism>
<evidence type="ECO:0000313" key="2">
    <source>
        <dbReference type="Proteomes" id="UP001312865"/>
    </source>
</evidence>